<dbReference type="HAMAP" id="MF_00634">
    <property type="entry name" value="UPF0235"/>
    <property type="match status" value="1"/>
</dbReference>
<comment type="similarity">
    <text evidence="1 2">Belongs to the UPF0235 family.</text>
</comment>
<dbReference type="Gene3D" id="3.30.1200.10">
    <property type="entry name" value="YggU-like"/>
    <property type="match status" value="1"/>
</dbReference>
<dbReference type="AlphaFoldDB" id="A0A7V6DQC2"/>
<dbReference type="EMBL" id="DTGR01000172">
    <property type="protein sequence ID" value="HHS30188.1"/>
    <property type="molecule type" value="Genomic_DNA"/>
</dbReference>
<dbReference type="InterPro" id="IPR036591">
    <property type="entry name" value="YggU-like_sf"/>
</dbReference>
<name>A0A7V6DQC2_9BACT</name>
<comment type="caution">
    <text evidence="3">The sequence shown here is derived from an EMBL/GenBank/DDBJ whole genome shotgun (WGS) entry which is preliminary data.</text>
</comment>
<accession>A0A7V6DQC2</accession>
<dbReference type="SMART" id="SM01152">
    <property type="entry name" value="DUF167"/>
    <property type="match status" value="1"/>
</dbReference>
<sequence length="114" mass="12027">MPSASSREGSAEAAVADFFSPTSQGYLLKLHIVPGARQTTVAGLHGDRLKVKVAAPPEKGRANQELLEFLARSLKVPLKDVQLTSGATSRAKVVAVHNLSPELKSRLLALVTSA</sequence>
<proteinExistence type="inferred from homology"/>
<dbReference type="InterPro" id="IPR003746">
    <property type="entry name" value="DUF167"/>
</dbReference>
<protein>
    <recommendedName>
        <fullName evidence="2">UPF0235 protein ENV52_10875</fullName>
    </recommendedName>
</protein>
<dbReference type="NCBIfam" id="TIGR00251">
    <property type="entry name" value="DUF167 family protein"/>
    <property type="match status" value="1"/>
</dbReference>
<dbReference type="SUPFAM" id="SSF69786">
    <property type="entry name" value="YggU-like"/>
    <property type="match status" value="1"/>
</dbReference>
<evidence type="ECO:0000256" key="2">
    <source>
        <dbReference type="HAMAP-Rule" id="MF_00634"/>
    </source>
</evidence>
<dbReference type="GO" id="GO:0005737">
    <property type="term" value="C:cytoplasm"/>
    <property type="evidence" value="ECO:0007669"/>
    <property type="project" value="TreeGrafter"/>
</dbReference>
<gene>
    <name evidence="3" type="ORF">ENV52_10875</name>
</gene>
<evidence type="ECO:0000256" key="1">
    <source>
        <dbReference type="ARBA" id="ARBA00010364"/>
    </source>
</evidence>
<reference evidence="3" key="1">
    <citation type="journal article" date="2020" name="mSystems">
        <title>Genome- and Community-Level Interaction Insights into Carbon Utilization and Element Cycling Functions of Hydrothermarchaeota in Hydrothermal Sediment.</title>
        <authorList>
            <person name="Zhou Z."/>
            <person name="Liu Y."/>
            <person name="Xu W."/>
            <person name="Pan J."/>
            <person name="Luo Z.H."/>
            <person name="Li M."/>
        </authorList>
    </citation>
    <scope>NUCLEOTIDE SEQUENCE [LARGE SCALE GENOMIC DNA]</scope>
    <source>
        <strain evidence="3">SpSt-767</strain>
    </source>
</reference>
<organism evidence="3">
    <name type="scientific">Desulfobacca acetoxidans</name>
    <dbReference type="NCBI Taxonomy" id="60893"/>
    <lineage>
        <taxon>Bacteria</taxon>
        <taxon>Pseudomonadati</taxon>
        <taxon>Thermodesulfobacteriota</taxon>
        <taxon>Desulfobaccia</taxon>
        <taxon>Desulfobaccales</taxon>
        <taxon>Desulfobaccaceae</taxon>
        <taxon>Desulfobacca</taxon>
    </lineage>
</organism>
<evidence type="ECO:0000313" key="3">
    <source>
        <dbReference type="EMBL" id="HHS30188.1"/>
    </source>
</evidence>
<dbReference type="PANTHER" id="PTHR13420">
    <property type="entry name" value="UPF0235 PROTEIN C15ORF40"/>
    <property type="match status" value="1"/>
</dbReference>
<dbReference type="PANTHER" id="PTHR13420:SF7">
    <property type="entry name" value="UPF0235 PROTEIN C15ORF40"/>
    <property type="match status" value="1"/>
</dbReference>
<dbReference type="Pfam" id="PF02594">
    <property type="entry name" value="DUF167"/>
    <property type="match status" value="1"/>
</dbReference>